<dbReference type="GO" id="GO:0003700">
    <property type="term" value="F:DNA-binding transcription factor activity"/>
    <property type="evidence" value="ECO:0007669"/>
    <property type="project" value="InterPro"/>
</dbReference>
<dbReference type="InterPro" id="IPR000835">
    <property type="entry name" value="HTH_MarR-typ"/>
</dbReference>
<evidence type="ECO:0000313" key="3">
    <source>
        <dbReference type="Proteomes" id="UP000286482"/>
    </source>
</evidence>
<dbReference type="GO" id="GO:0006950">
    <property type="term" value="P:response to stress"/>
    <property type="evidence" value="ECO:0007669"/>
    <property type="project" value="TreeGrafter"/>
</dbReference>
<dbReference type="SMART" id="SM00347">
    <property type="entry name" value="HTH_MARR"/>
    <property type="match status" value="1"/>
</dbReference>
<organism evidence="2 3">
    <name type="scientific">Alginatibacterium sediminis</name>
    <dbReference type="NCBI Taxonomy" id="2164068"/>
    <lineage>
        <taxon>Bacteria</taxon>
        <taxon>Pseudomonadati</taxon>
        <taxon>Pseudomonadota</taxon>
        <taxon>Gammaproteobacteria</taxon>
        <taxon>Alteromonadales</taxon>
        <taxon>Alteromonadaceae</taxon>
        <taxon>Alginatibacterium</taxon>
    </lineage>
</organism>
<dbReference type="SUPFAM" id="SSF46785">
    <property type="entry name" value="Winged helix' DNA-binding domain"/>
    <property type="match status" value="1"/>
</dbReference>
<dbReference type="InterPro" id="IPR036390">
    <property type="entry name" value="WH_DNA-bd_sf"/>
</dbReference>
<dbReference type="PROSITE" id="PS50995">
    <property type="entry name" value="HTH_MARR_2"/>
    <property type="match status" value="1"/>
</dbReference>
<dbReference type="Proteomes" id="UP000286482">
    <property type="component" value="Unassembled WGS sequence"/>
</dbReference>
<reference evidence="2 3" key="1">
    <citation type="submission" date="2018-09" db="EMBL/GenBank/DDBJ databases">
        <authorList>
            <person name="Wang Z."/>
        </authorList>
    </citation>
    <scope>NUCLEOTIDE SEQUENCE [LARGE SCALE GENOMIC DNA]</scope>
    <source>
        <strain evidence="2 3">ALS 81</strain>
    </source>
</reference>
<name>A0A420EA43_9ALTE</name>
<dbReference type="EMBL" id="RAQO01000007">
    <property type="protein sequence ID" value="RKF17540.1"/>
    <property type="molecule type" value="Genomic_DNA"/>
</dbReference>
<sequence>MENRDQTEARLIMVMGIVQQLMDTRKNILFSGFEINVSQFGLLSHFSHTPSRSWTISELATVMEMNQPGITKLVSVLLDKGLLSAQLDSVDKRKRHLSITSRGVRLCGEIMVKLQPEITKTFSALQDQELQQMLTVNEKLMAWLDTNRL</sequence>
<dbReference type="OrthoDB" id="5705634at2"/>
<feature type="domain" description="HTH marR-type" evidence="1">
    <location>
        <begin position="8"/>
        <end position="142"/>
    </location>
</feature>
<dbReference type="PANTHER" id="PTHR33164:SF43">
    <property type="entry name" value="HTH-TYPE TRANSCRIPTIONAL REPRESSOR YETL"/>
    <property type="match status" value="1"/>
</dbReference>
<dbReference type="RefSeq" id="WP_120355563.1">
    <property type="nucleotide sequence ID" value="NZ_RAQO01000007.1"/>
</dbReference>
<comment type="caution">
    <text evidence="2">The sequence shown here is derived from an EMBL/GenBank/DDBJ whole genome shotgun (WGS) entry which is preliminary data.</text>
</comment>
<dbReference type="InterPro" id="IPR039422">
    <property type="entry name" value="MarR/SlyA-like"/>
</dbReference>
<keyword evidence="3" id="KW-1185">Reference proteome</keyword>
<dbReference type="AlphaFoldDB" id="A0A420EA43"/>
<evidence type="ECO:0000313" key="2">
    <source>
        <dbReference type="EMBL" id="RKF17540.1"/>
    </source>
</evidence>
<accession>A0A420EA43</accession>
<dbReference type="PANTHER" id="PTHR33164">
    <property type="entry name" value="TRANSCRIPTIONAL REGULATOR, MARR FAMILY"/>
    <property type="match status" value="1"/>
</dbReference>
<evidence type="ECO:0000259" key="1">
    <source>
        <dbReference type="PROSITE" id="PS50995"/>
    </source>
</evidence>
<dbReference type="InterPro" id="IPR036388">
    <property type="entry name" value="WH-like_DNA-bd_sf"/>
</dbReference>
<dbReference type="Gene3D" id="1.10.10.10">
    <property type="entry name" value="Winged helix-like DNA-binding domain superfamily/Winged helix DNA-binding domain"/>
    <property type="match status" value="1"/>
</dbReference>
<gene>
    <name evidence="2" type="ORF">DBZ36_13380</name>
</gene>
<proteinExistence type="predicted"/>
<dbReference type="Pfam" id="PF12802">
    <property type="entry name" value="MarR_2"/>
    <property type="match status" value="1"/>
</dbReference>
<protein>
    <submittedName>
        <fullName evidence="2">MarR family transcriptional regulator</fullName>
    </submittedName>
</protein>
<dbReference type="PRINTS" id="PR00598">
    <property type="entry name" value="HTHMARR"/>
</dbReference>